<evidence type="ECO:0000256" key="5">
    <source>
        <dbReference type="PIRSR" id="PIRSR600760-2"/>
    </source>
</evidence>
<keyword evidence="4 5" id="KW-0460">Magnesium</keyword>
<name>A0A109CTI3_AGRVI</name>
<sequence>MDYLKRLDAANTIMTEAAALALQLFHERGQFVAEEKTASEFVSEADRRVEALIRETLVTWFPDDHVMGEEMGGGGSDAFWSIDPIDGTVNFLRGSPLWGVSIGFVENGLSRVGVIAYPCLGLRLGAATGAGIFKNGAPYQRRVDFPSVRLASVGESVRWPAREVAEVELALREAGWGVTEYRCGTVGLGFAALGMTDGYVEKNTSIWDIAAGSVICEEAGLLVVTSGSHEVAGQNIVAATEDIHRVVAPCF</sequence>
<dbReference type="Gene3D" id="3.40.190.80">
    <property type="match status" value="1"/>
</dbReference>
<dbReference type="Proteomes" id="UP000440716">
    <property type="component" value="Unassembled WGS sequence"/>
</dbReference>
<reference evidence="7" key="3">
    <citation type="submission" date="2020-11" db="EMBL/GenBank/DDBJ databases">
        <title>Agrobacterium vitis strain K377 genome.</title>
        <authorList>
            <person name="Xi H."/>
        </authorList>
    </citation>
    <scope>NUCLEOTIDE SEQUENCE</scope>
    <source>
        <strain evidence="7">K377</strain>
        <plasmid evidence="7">unnamed1</plasmid>
    </source>
</reference>
<protein>
    <submittedName>
        <fullName evidence="9">Myo-inositol-1-monophosphatase</fullName>
    </submittedName>
</protein>
<evidence type="ECO:0000313" key="8">
    <source>
        <dbReference type="EMBL" id="MUZ60992.1"/>
    </source>
</evidence>
<dbReference type="Gene3D" id="3.30.540.10">
    <property type="entry name" value="Fructose-1,6-Bisphosphatase, subunit A, domain 1"/>
    <property type="match status" value="1"/>
</dbReference>
<dbReference type="PRINTS" id="PR00377">
    <property type="entry name" value="IMPHPHTASES"/>
</dbReference>
<evidence type="ECO:0000256" key="4">
    <source>
        <dbReference type="ARBA" id="ARBA00022842"/>
    </source>
</evidence>
<organism evidence="9 12">
    <name type="scientific">Agrobacterium vitis</name>
    <name type="common">Rhizobium vitis</name>
    <dbReference type="NCBI Taxonomy" id="373"/>
    <lineage>
        <taxon>Bacteria</taxon>
        <taxon>Pseudomonadati</taxon>
        <taxon>Pseudomonadota</taxon>
        <taxon>Alphaproteobacteria</taxon>
        <taxon>Hyphomicrobiales</taxon>
        <taxon>Rhizobiaceae</taxon>
        <taxon>Rhizobium/Agrobacterium group</taxon>
        <taxon>Agrobacterium</taxon>
    </lineage>
</organism>
<dbReference type="AlphaFoldDB" id="A0A109CTI3"/>
<dbReference type="InterPro" id="IPR000760">
    <property type="entry name" value="Inositol_monophosphatase-like"/>
</dbReference>
<dbReference type="EMBL" id="WPHM01000027">
    <property type="protein sequence ID" value="MUZ60992.1"/>
    <property type="molecule type" value="Genomic_DNA"/>
</dbReference>
<dbReference type="PROSITE" id="PS00629">
    <property type="entry name" value="IMP_1"/>
    <property type="match status" value="1"/>
</dbReference>
<feature type="binding site" evidence="5">
    <location>
        <position position="86"/>
    </location>
    <ligand>
        <name>Mg(2+)</name>
        <dbReference type="ChEBI" id="CHEBI:18420"/>
        <label>1</label>
        <note>catalytic</note>
    </ligand>
</feature>
<dbReference type="PANTHER" id="PTHR20854:SF4">
    <property type="entry name" value="INOSITOL-1-MONOPHOSPHATASE-RELATED"/>
    <property type="match status" value="1"/>
</dbReference>
<dbReference type="Pfam" id="PF00459">
    <property type="entry name" value="Inositol_P"/>
    <property type="match status" value="1"/>
</dbReference>
<reference evidence="6 11" key="1">
    <citation type="submission" date="2018-08" db="EMBL/GenBank/DDBJ databases">
        <title>Genome sequencing of Agrobacterium vitis strain ICMP 10754.</title>
        <authorList>
            <person name="Visnovsky S.B."/>
            <person name="Pitman A.R."/>
        </authorList>
    </citation>
    <scope>NUCLEOTIDE SEQUENCE [LARGE SCALE GENOMIC DNA]</scope>
    <source>
        <strain evidence="6 11">ICMP 10754</strain>
    </source>
</reference>
<dbReference type="GeneID" id="60685052"/>
<evidence type="ECO:0000256" key="1">
    <source>
        <dbReference type="ARBA" id="ARBA00009759"/>
    </source>
</evidence>
<feature type="binding site" evidence="5">
    <location>
        <position position="69"/>
    </location>
    <ligand>
        <name>Mg(2+)</name>
        <dbReference type="ChEBI" id="CHEBI:18420"/>
        <label>1</label>
        <note>catalytic</note>
    </ligand>
</feature>
<dbReference type="SUPFAM" id="SSF56655">
    <property type="entry name" value="Carbohydrate phosphatase"/>
    <property type="match status" value="1"/>
</dbReference>
<dbReference type="Proteomes" id="UP000655037">
    <property type="component" value="Unassembled WGS sequence"/>
</dbReference>
<dbReference type="Proteomes" id="UP000436692">
    <property type="component" value="Unassembled WGS sequence"/>
</dbReference>
<evidence type="ECO:0000313" key="6">
    <source>
        <dbReference type="EMBL" id="KAA3519301.1"/>
    </source>
</evidence>
<reference evidence="10 12" key="2">
    <citation type="submission" date="2019-12" db="EMBL/GenBank/DDBJ databases">
        <title>Whole-genome sequencing of Allorhizobium vitis.</title>
        <authorList>
            <person name="Gan H.M."/>
            <person name="Szegedi E."/>
            <person name="Burr T."/>
            <person name="Savka M.A."/>
        </authorList>
    </citation>
    <scope>NUCLEOTIDE SEQUENCE [LARGE SCALE GENOMIC DNA]</scope>
    <source>
        <strain evidence="9 12">CG415</strain>
        <strain evidence="8 10">CG989</strain>
    </source>
</reference>
<evidence type="ECO:0000313" key="11">
    <source>
        <dbReference type="Proteomes" id="UP000436911"/>
    </source>
</evidence>
<dbReference type="GO" id="GO:0046872">
    <property type="term" value="F:metal ion binding"/>
    <property type="evidence" value="ECO:0007669"/>
    <property type="project" value="UniProtKB-KW"/>
</dbReference>
<dbReference type="EMBL" id="QUSG01000037">
    <property type="protein sequence ID" value="KAA3519301.1"/>
    <property type="molecule type" value="Genomic_DNA"/>
</dbReference>
<dbReference type="OrthoDB" id="9785695at2"/>
<gene>
    <name evidence="6" type="ORF">DXT89_26265</name>
    <name evidence="9" type="ORF">GOZ88_24830</name>
    <name evidence="8" type="ORF">GOZ95_26600</name>
    <name evidence="7" type="ORF">IEI95_000250</name>
</gene>
<evidence type="ECO:0000256" key="3">
    <source>
        <dbReference type="ARBA" id="ARBA00022801"/>
    </source>
</evidence>
<feature type="binding site" evidence="5">
    <location>
        <position position="85"/>
    </location>
    <ligand>
        <name>Mg(2+)</name>
        <dbReference type="ChEBI" id="CHEBI:18420"/>
        <label>1</label>
        <note>catalytic</note>
    </ligand>
</feature>
<keyword evidence="2 5" id="KW-0479">Metal-binding</keyword>
<accession>A0A109CTI3</accession>
<evidence type="ECO:0000313" key="9">
    <source>
        <dbReference type="EMBL" id="MVA59322.1"/>
    </source>
</evidence>
<evidence type="ECO:0000313" key="7">
    <source>
        <dbReference type="EMBL" id="MBF2712697.1"/>
    </source>
</evidence>
<dbReference type="GO" id="GO:0006020">
    <property type="term" value="P:inositol metabolic process"/>
    <property type="evidence" value="ECO:0007669"/>
    <property type="project" value="TreeGrafter"/>
</dbReference>
<dbReference type="PANTHER" id="PTHR20854">
    <property type="entry name" value="INOSITOL MONOPHOSPHATASE"/>
    <property type="match status" value="1"/>
</dbReference>
<feature type="binding site" evidence="5">
    <location>
        <position position="83"/>
    </location>
    <ligand>
        <name>Mg(2+)</name>
        <dbReference type="ChEBI" id="CHEBI:18420"/>
        <label>1</label>
        <note>catalytic</note>
    </ligand>
</feature>
<dbReference type="EMBL" id="WPHU01000017">
    <property type="protein sequence ID" value="MVA59322.1"/>
    <property type="molecule type" value="Genomic_DNA"/>
</dbReference>
<proteinExistence type="inferred from homology"/>
<dbReference type="EMBL" id="JACXXJ020000001">
    <property type="protein sequence ID" value="MBF2712697.1"/>
    <property type="molecule type" value="Genomic_DNA"/>
</dbReference>
<dbReference type="GO" id="GO:0008934">
    <property type="term" value="F:inositol monophosphate 1-phosphatase activity"/>
    <property type="evidence" value="ECO:0007669"/>
    <property type="project" value="TreeGrafter"/>
</dbReference>
<comment type="caution">
    <text evidence="9">The sequence shown here is derived from an EMBL/GenBank/DDBJ whole genome shotgun (WGS) entry which is preliminary data.</text>
</comment>
<keyword evidence="7" id="KW-0614">Plasmid</keyword>
<dbReference type="InterPro" id="IPR020583">
    <property type="entry name" value="Inositol_monoP_metal-BS"/>
</dbReference>
<evidence type="ECO:0000256" key="2">
    <source>
        <dbReference type="ARBA" id="ARBA00022723"/>
    </source>
</evidence>
<dbReference type="RefSeq" id="WP_060718058.1">
    <property type="nucleotide sequence ID" value="NZ_CP055267.1"/>
</dbReference>
<comment type="similarity">
    <text evidence="1">Belongs to the inositol monophosphatase superfamily.</text>
</comment>
<comment type="cofactor">
    <cofactor evidence="5">
        <name>Mg(2+)</name>
        <dbReference type="ChEBI" id="CHEBI:18420"/>
    </cofactor>
</comment>
<evidence type="ECO:0000313" key="12">
    <source>
        <dbReference type="Proteomes" id="UP000440716"/>
    </source>
</evidence>
<geneLocation type="plasmid" evidence="7">
    <name>unnamed1</name>
</geneLocation>
<feature type="binding site" evidence="5">
    <location>
        <position position="208"/>
    </location>
    <ligand>
        <name>Mg(2+)</name>
        <dbReference type="ChEBI" id="CHEBI:18420"/>
        <label>1</label>
        <note>catalytic</note>
    </ligand>
</feature>
<evidence type="ECO:0000313" key="10">
    <source>
        <dbReference type="Proteomes" id="UP000436692"/>
    </source>
</evidence>
<dbReference type="Proteomes" id="UP000436911">
    <property type="component" value="Unassembled WGS sequence"/>
</dbReference>
<dbReference type="GO" id="GO:0007165">
    <property type="term" value="P:signal transduction"/>
    <property type="evidence" value="ECO:0007669"/>
    <property type="project" value="TreeGrafter"/>
</dbReference>
<keyword evidence="3" id="KW-0378">Hydrolase</keyword>